<dbReference type="Proteomes" id="UP001234297">
    <property type="component" value="Chromosome 3"/>
</dbReference>
<accession>A0ACC2LWQ5</accession>
<protein>
    <submittedName>
        <fullName evidence="1">Uncharacterized protein</fullName>
    </submittedName>
</protein>
<reference evidence="1 2" key="1">
    <citation type="journal article" date="2022" name="Hortic Res">
        <title>A haplotype resolved chromosomal level avocado genome allows analysis of novel avocado genes.</title>
        <authorList>
            <person name="Nath O."/>
            <person name="Fletcher S.J."/>
            <person name="Hayward A."/>
            <person name="Shaw L.M."/>
            <person name="Masouleh A.K."/>
            <person name="Furtado A."/>
            <person name="Henry R.J."/>
            <person name="Mitter N."/>
        </authorList>
    </citation>
    <scope>NUCLEOTIDE SEQUENCE [LARGE SCALE GENOMIC DNA]</scope>
    <source>
        <strain evidence="2">cv. Hass</strain>
    </source>
</reference>
<dbReference type="EMBL" id="CM056811">
    <property type="protein sequence ID" value="KAJ8637638.1"/>
    <property type="molecule type" value="Genomic_DNA"/>
</dbReference>
<organism evidence="1 2">
    <name type="scientific">Persea americana</name>
    <name type="common">Avocado</name>
    <dbReference type="NCBI Taxonomy" id="3435"/>
    <lineage>
        <taxon>Eukaryota</taxon>
        <taxon>Viridiplantae</taxon>
        <taxon>Streptophyta</taxon>
        <taxon>Embryophyta</taxon>
        <taxon>Tracheophyta</taxon>
        <taxon>Spermatophyta</taxon>
        <taxon>Magnoliopsida</taxon>
        <taxon>Magnoliidae</taxon>
        <taxon>Laurales</taxon>
        <taxon>Lauraceae</taxon>
        <taxon>Persea</taxon>
    </lineage>
</organism>
<keyword evidence="2" id="KW-1185">Reference proteome</keyword>
<evidence type="ECO:0000313" key="2">
    <source>
        <dbReference type="Proteomes" id="UP001234297"/>
    </source>
</evidence>
<evidence type="ECO:0000313" key="1">
    <source>
        <dbReference type="EMBL" id="KAJ8637638.1"/>
    </source>
</evidence>
<sequence length="186" mass="21067">MGERGEIGEVRWVLYFTDLRRKKVYWCCLSNRAAAAAAAETPWKPSTDSLASSFLFPLPISSKHLPNPNNLRFPIYHFFVCANIKNPPSNPELKSRIERFRAISSAKGDLFPLPQHLLQPAREVDIKEIGSEKIIEDMISVIRKATGVGLSVEKIQIRIPLKVLISSSKYHHVTSNPYLISLQQTR</sequence>
<name>A0ACC2LWQ5_PERAE</name>
<gene>
    <name evidence="1" type="ORF">MRB53_011905</name>
</gene>
<comment type="caution">
    <text evidence="1">The sequence shown here is derived from an EMBL/GenBank/DDBJ whole genome shotgun (WGS) entry which is preliminary data.</text>
</comment>
<proteinExistence type="predicted"/>